<dbReference type="PANTHER" id="PTHR42831">
    <property type="entry name" value="FE-S PROTEIN MATURATION AUXILIARY FACTOR YITW"/>
    <property type="match status" value="1"/>
</dbReference>
<proteinExistence type="predicted"/>
<dbReference type="Pfam" id="PF01883">
    <property type="entry name" value="FeS_assembly_P"/>
    <property type="match status" value="1"/>
</dbReference>
<protein>
    <recommendedName>
        <fullName evidence="1">MIP18 family-like domain-containing protein</fullName>
    </recommendedName>
</protein>
<gene>
    <name evidence="2" type="ORF">SPIROBIBN47_190018</name>
</gene>
<dbReference type="InterPro" id="IPR002744">
    <property type="entry name" value="MIP18-like"/>
</dbReference>
<dbReference type="Gene3D" id="3.30.300.130">
    <property type="entry name" value="Fe-S cluster assembly (FSCA)"/>
    <property type="match status" value="1"/>
</dbReference>
<dbReference type="EMBL" id="FWDM01000011">
    <property type="protein sequence ID" value="SLM11248.1"/>
    <property type="molecule type" value="Genomic_DNA"/>
</dbReference>
<evidence type="ECO:0000259" key="1">
    <source>
        <dbReference type="Pfam" id="PF01883"/>
    </source>
</evidence>
<reference evidence="2" key="1">
    <citation type="submission" date="2017-02" db="EMBL/GenBank/DDBJ databases">
        <authorList>
            <person name="Regsiter A."/>
            <person name="William W."/>
        </authorList>
    </citation>
    <scope>NUCLEOTIDE SEQUENCE</scope>
    <source>
        <strain evidence="2">Bib</strain>
    </source>
</reference>
<dbReference type="PANTHER" id="PTHR42831:SF1">
    <property type="entry name" value="FE-S PROTEIN MATURATION AUXILIARY FACTOR YITW"/>
    <property type="match status" value="1"/>
</dbReference>
<dbReference type="InterPro" id="IPR052339">
    <property type="entry name" value="Fe-S_Maturation_MIP18"/>
</dbReference>
<sequence length="107" mass="12354">MAEKTEKFLEAALLEMLKAVKDPELGYSIVDLGLVYRAEQTEDGIEVDFTLTYIGCPLEAQLRRDIERTLQKKTGIRPVRARLVWNPPWTIDRASDEIRLNMGYAIW</sequence>
<dbReference type="InterPro" id="IPR034904">
    <property type="entry name" value="FSCA_dom_sf"/>
</dbReference>
<evidence type="ECO:0000313" key="2">
    <source>
        <dbReference type="EMBL" id="SLM11248.1"/>
    </source>
</evidence>
<accession>A0A3P3XGN1</accession>
<name>A0A3P3XGN1_9SPIR</name>
<feature type="domain" description="MIP18 family-like" evidence="1">
    <location>
        <begin position="10"/>
        <end position="75"/>
    </location>
</feature>
<dbReference type="AlphaFoldDB" id="A0A3P3XGN1"/>
<organism evidence="2">
    <name type="scientific">uncultured spirochete</name>
    <dbReference type="NCBI Taxonomy" id="156406"/>
    <lineage>
        <taxon>Bacteria</taxon>
        <taxon>Pseudomonadati</taxon>
        <taxon>Spirochaetota</taxon>
        <taxon>Spirochaetia</taxon>
        <taxon>Spirochaetales</taxon>
        <taxon>environmental samples</taxon>
    </lineage>
</organism>
<dbReference type="SUPFAM" id="SSF117916">
    <property type="entry name" value="Fe-S cluster assembly (FSCA) domain-like"/>
    <property type="match status" value="1"/>
</dbReference>